<dbReference type="KEGG" id="llu:AKJ09_03767"/>
<name>A0A0K1PU87_9BACT</name>
<evidence type="ECO:0000256" key="1">
    <source>
        <dbReference type="SAM" id="MobiDB-lite"/>
    </source>
</evidence>
<organism evidence="2 3">
    <name type="scientific">Labilithrix luteola</name>
    <dbReference type="NCBI Taxonomy" id="1391654"/>
    <lineage>
        <taxon>Bacteria</taxon>
        <taxon>Pseudomonadati</taxon>
        <taxon>Myxococcota</taxon>
        <taxon>Polyangia</taxon>
        <taxon>Polyangiales</taxon>
        <taxon>Labilitrichaceae</taxon>
        <taxon>Labilithrix</taxon>
    </lineage>
</organism>
<feature type="compositionally biased region" description="Basic and acidic residues" evidence="1">
    <location>
        <begin position="1"/>
        <end position="20"/>
    </location>
</feature>
<feature type="compositionally biased region" description="Low complexity" evidence="1">
    <location>
        <begin position="99"/>
        <end position="112"/>
    </location>
</feature>
<evidence type="ECO:0000313" key="3">
    <source>
        <dbReference type="Proteomes" id="UP000064967"/>
    </source>
</evidence>
<reference evidence="2 3" key="1">
    <citation type="submission" date="2015-08" db="EMBL/GenBank/DDBJ databases">
        <authorList>
            <person name="Babu N.S."/>
            <person name="Beckwith C.J."/>
            <person name="Beseler K.G."/>
            <person name="Brison A."/>
            <person name="Carone J.V."/>
            <person name="Caskin T.P."/>
            <person name="Diamond M."/>
            <person name="Durham M.E."/>
            <person name="Foxe J.M."/>
            <person name="Go M."/>
            <person name="Henderson B.A."/>
            <person name="Jones I.B."/>
            <person name="McGettigan J.A."/>
            <person name="Micheletti S.J."/>
            <person name="Nasrallah M.E."/>
            <person name="Ortiz D."/>
            <person name="Piller C.R."/>
            <person name="Privatt S.R."/>
            <person name="Schneider S.L."/>
            <person name="Sharp S."/>
            <person name="Smith T.C."/>
            <person name="Stanton J.D."/>
            <person name="Ullery H.E."/>
            <person name="Wilson R.J."/>
            <person name="Serrano M.G."/>
            <person name="Buck G."/>
            <person name="Lee V."/>
            <person name="Wang Y."/>
            <person name="Carvalho R."/>
            <person name="Voegtly L."/>
            <person name="Shi R."/>
            <person name="Duckworth R."/>
            <person name="Johnson A."/>
            <person name="Loviza R."/>
            <person name="Walstead R."/>
            <person name="Shah Z."/>
            <person name="Kiflezghi M."/>
            <person name="Wade K."/>
            <person name="Ball S.L."/>
            <person name="Bradley K.W."/>
            <person name="Asai D.J."/>
            <person name="Bowman C.A."/>
            <person name="Russell D.A."/>
            <person name="Pope W.H."/>
            <person name="Jacobs-Sera D."/>
            <person name="Hendrix R.W."/>
            <person name="Hatfull G.F."/>
        </authorList>
    </citation>
    <scope>NUCLEOTIDE SEQUENCE [LARGE SCALE GENOMIC DNA]</scope>
    <source>
        <strain evidence="2 3">DSM 27648</strain>
    </source>
</reference>
<sequence>MRLDQTRDDRAASGVHDAHRASAARRAQRGRGDLPDPGNPGPVDEQVSFVYRPVGGARDQRSASDQCLHVTSTLVRFRGSCRDANVDGRPRPSGRRSRVAASGRSTRGSGRSFATLVS</sequence>
<feature type="region of interest" description="Disordered" evidence="1">
    <location>
        <begin position="82"/>
        <end position="118"/>
    </location>
</feature>
<accession>A0A0K1PU87</accession>
<evidence type="ECO:0000313" key="2">
    <source>
        <dbReference type="EMBL" id="AKU97103.1"/>
    </source>
</evidence>
<proteinExistence type="predicted"/>
<protein>
    <submittedName>
        <fullName evidence="2">Uncharacterized protein</fullName>
    </submittedName>
</protein>
<gene>
    <name evidence="2" type="ORF">AKJ09_03767</name>
</gene>
<dbReference type="AlphaFoldDB" id="A0A0K1PU87"/>
<dbReference type="EMBL" id="CP012333">
    <property type="protein sequence ID" value="AKU97103.1"/>
    <property type="molecule type" value="Genomic_DNA"/>
</dbReference>
<feature type="region of interest" description="Disordered" evidence="1">
    <location>
        <begin position="1"/>
        <end position="46"/>
    </location>
</feature>
<dbReference type="Proteomes" id="UP000064967">
    <property type="component" value="Chromosome"/>
</dbReference>
<keyword evidence="3" id="KW-1185">Reference proteome</keyword>
<dbReference type="STRING" id="1391654.AKJ09_03767"/>